<sequence length="121" mass="13848">MCLTDFGTLENRDNQGITLFAIMIFTFSVNFIKVLYCLGKDIITKCKEALIKAREGSDRVISLKGNKVKVYVMEQSKSDSVEVSRIEKVESVISERQNMPKLENKPVRTAHNNRRLLKKPL</sequence>
<proteinExistence type="predicted"/>
<evidence type="ECO:0000256" key="1">
    <source>
        <dbReference type="SAM" id="Phobius"/>
    </source>
</evidence>
<organism evidence="2 3">
    <name type="scientific">Halteria grandinella</name>
    <dbReference type="NCBI Taxonomy" id="5974"/>
    <lineage>
        <taxon>Eukaryota</taxon>
        <taxon>Sar</taxon>
        <taxon>Alveolata</taxon>
        <taxon>Ciliophora</taxon>
        <taxon>Intramacronucleata</taxon>
        <taxon>Spirotrichea</taxon>
        <taxon>Stichotrichia</taxon>
        <taxon>Sporadotrichida</taxon>
        <taxon>Halteriidae</taxon>
        <taxon>Halteria</taxon>
    </lineage>
</organism>
<comment type="caution">
    <text evidence="2">The sequence shown here is derived from an EMBL/GenBank/DDBJ whole genome shotgun (WGS) entry which is preliminary data.</text>
</comment>
<keyword evidence="1" id="KW-1133">Transmembrane helix</keyword>
<accession>A0A8J8SVJ3</accession>
<dbReference type="EMBL" id="RRYP01026232">
    <property type="protein sequence ID" value="TNV71871.1"/>
    <property type="molecule type" value="Genomic_DNA"/>
</dbReference>
<keyword evidence="1" id="KW-0472">Membrane</keyword>
<evidence type="ECO:0000313" key="2">
    <source>
        <dbReference type="EMBL" id="TNV71871.1"/>
    </source>
</evidence>
<gene>
    <name evidence="2" type="ORF">FGO68_gene13051</name>
</gene>
<dbReference type="Proteomes" id="UP000785679">
    <property type="component" value="Unassembled WGS sequence"/>
</dbReference>
<dbReference type="AlphaFoldDB" id="A0A8J8SVJ3"/>
<keyword evidence="3" id="KW-1185">Reference proteome</keyword>
<reference evidence="2" key="1">
    <citation type="submission" date="2019-06" db="EMBL/GenBank/DDBJ databases">
        <authorList>
            <person name="Zheng W."/>
        </authorList>
    </citation>
    <scope>NUCLEOTIDE SEQUENCE</scope>
    <source>
        <strain evidence="2">QDHG01</strain>
    </source>
</reference>
<name>A0A8J8SVJ3_HALGN</name>
<keyword evidence="1" id="KW-0812">Transmembrane</keyword>
<protein>
    <submittedName>
        <fullName evidence="2">Uncharacterized protein</fullName>
    </submittedName>
</protein>
<feature type="transmembrane region" description="Helical" evidence="1">
    <location>
        <begin position="17"/>
        <end position="38"/>
    </location>
</feature>
<evidence type="ECO:0000313" key="3">
    <source>
        <dbReference type="Proteomes" id="UP000785679"/>
    </source>
</evidence>